<organism evidence="1 3">
    <name type="scientific">Trichococcus ilyis</name>
    <dbReference type="NCBI Taxonomy" id="640938"/>
    <lineage>
        <taxon>Bacteria</taxon>
        <taxon>Bacillati</taxon>
        <taxon>Bacillota</taxon>
        <taxon>Bacilli</taxon>
        <taxon>Lactobacillales</taxon>
        <taxon>Carnobacteriaceae</taxon>
        <taxon>Trichococcus</taxon>
    </lineage>
</organism>
<reference evidence="1 3" key="1">
    <citation type="submission" date="2016-02" db="EMBL/GenBank/DDBJ databases">
        <authorList>
            <person name="Wen L."/>
            <person name="He K."/>
            <person name="Yang H."/>
        </authorList>
    </citation>
    <scope>NUCLEOTIDE SEQUENCE [LARGE SCALE GENOMIC DNA]</scope>
    <source>
        <strain evidence="1">Trichococcus_R210</strain>
    </source>
</reference>
<dbReference type="Proteomes" id="UP000076878">
    <property type="component" value="Unassembled WGS sequence"/>
</dbReference>
<evidence type="ECO:0000313" key="3">
    <source>
        <dbReference type="Proteomes" id="UP000076878"/>
    </source>
</evidence>
<gene>
    <name evidence="2" type="ORF">SAMN05216375_13713</name>
    <name evidence="1" type="ORF">TR210_2381</name>
</gene>
<dbReference type="AlphaFoldDB" id="A0A143Z3W6"/>
<proteinExistence type="predicted"/>
<accession>A0A143Z3W6</accession>
<dbReference type="RefSeq" id="WP_068624067.1">
    <property type="nucleotide sequence ID" value="NZ_FJNB01000021.1"/>
</dbReference>
<sequence>MTHIIQTSVHSIEECKQAVEELHKKGYTKEQITLVTNTAYQEAILENWDLRGADGAIISSHSLLEKVNDLFNLKQYEYFQEKTGTFPDGMDFLADHRAAIENGSIVIITEEPAA</sequence>
<evidence type="ECO:0000313" key="2">
    <source>
        <dbReference type="EMBL" id="SEJ90760.1"/>
    </source>
</evidence>
<name>A0A143Z3W6_9LACT</name>
<dbReference type="Proteomes" id="UP000199280">
    <property type="component" value="Unassembled WGS sequence"/>
</dbReference>
<protein>
    <submittedName>
        <fullName evidence="2">Heat induced stress protein YflT</fullName>
    </submittedName>
</protein>
<evidence type="ECO:0000313" key="1">
    <source>
        <dbReference type="EMBL" id="CZR06968.1"/>
    </source>
</evidence>
<dbReference type="EMBL" id="FJNB01000021">
    <property type="protein sequence ID" value="CZR06968.1"/>
    <property type="molecule type" value="Genomic_DNA"/>
</dbReference>
<keyword evidence="4" id="KW-1185">Reference proteome</keyword>
<dbReference type="STRING" id="640938.TR210_2381"/>
<evidence type="ECO:0000313" key="4">
    <source>
        <dbReference type="Proteomes" id="UP000199280"/>
    </source>
</evidence>
<reference evidence="2 4" key="2">
    <citation type="submission" date="2016-10" db="EMBL/GenBank/DDBJ databases">
        <authorList>
            <person name="Varghese N."/>
            <person name="Submissions S."/>
        </authorList>
    </citation>
    <scope>NUCLEOTIDE SEQUENCE [LARGE SCALE GENOMIC DNA]</scope>
    <source>
        <strain evidence="2 4">DSM 22150</strain>
    </source>
</reference>
<dbReference type="EMBL" id="FNYT01000037">
    <property type="protein sequence ID" value="SEJ90760.1"/>
    <property type="molecule type" value="Genomic_DNA"/>
</dbReference>